<dbReference type="AlphaFoldDB" id="A0A3S2LWX3"/>
<sequence>MSADTVSDKALSEDGDIQAAENSDFPFLETLKNLDDRLAILSKNISLCSSALSELKDLQDVLAKKRLQDASSPPQQ</sequence>
<dbReference type="Proteomes" id="UP000283210">
    <property type="component" value="Chromosome 16"/>
</dbReference>
<keyword evidence="2" id="KW-1185">Reference proteome</keyword>
<evidence type="ECO:0000313" key="1">
    <source>
        <dbReference type="EMBL" id="RVE62973.1"/>
    </source>
</evidence>
<reference evidence="1 2" key="1">
    <citation type="submission" date="2018-11" db="EMBL/GenBank/DDBJ databases">
        <authorList>
            <person name="Lopez-Roques C."/>
            <person name="Donnadieu C."/>
            <person name="Bouchez O."/>
            <person name="Klopp C."/>
            <person name="Cabau C."/>
            <person name="Zahm M."/>
        </authorList>
    </citation>
    <scope>NUCLEOTIDE SEQUENCE [LARGE SCALE GENOMIC DNA]</scope>
    <source>
        <strain evidence="1">RS831</strain>
        <tissue evidence="1">Whole body</tissue>
    </source>
</reference>
<name>A0A3S2LWX3_ORYJA</name>
<dbReference type="EMBL" id="CM012452">
    <property type="protein sequence ID" value="RVE62973.1"/>
    <property type="molecule type" value="Genomic_DNA"/>
</dbReference>
<protein>
    <submittedName>
        <fullName evidence="1">Uncharacterized protein</fullName>
    </submittedName>
</protein>
<accession>A0A3S2LWX3</accession>
<organism evidence="1 2">
    <name type="scientific">Oryzias javanicus</name>
    <name type="common">Javanese ricefish</name>
    <name type="synonym">Aplocheilus javanicus</name>
    <dbReference type="NCBI Taxonomy" id="123683"/>
    <lineage>
        <taxon>Eukaryota</taxon>
        <taxon>Metazoa</taxon>
        <taxon>Chordata</taxon>
        <taxon>Craniata</taxon>
        <taxon>Vertebrata</taxon>
        <taxon>Euteleostomi</taxon>
        <taxon>Actinopterygii</taxon>
        <taxon>Neopterygii</taxon>
        <taxon>Teleostei</taxon>
        <taxon>Neoteleostei</taxon>
        <taxon>Acanthomorphata</taxon>
        <taxon>Ovalentaria</taxon>
        <taxon>Atherinomorphae</taxon>
        <taxon>Beloniformes</taxon>
        <taxon>Adrianichthyidae</taxon>
        <taxon>Oryziinae</taxon>
        <taxon>Oryzias</taxon>
    </lineage>
</organism>
<evidence type="ECO:0000313" key="2">
    <source>
        <dbReference type="Proteomes" id="UP000283210"/>
    </source>
</evidence>
<proteinExistence type="predicted"/>
<gene>
    <name evidence="1" type="ORF">OJAV_G00162340</name>
</gene>
<reference evidence="1 2" key="2">
    <citation type="submission" date="2019-01" db="EMBL/GenBank/DDBJ databases">
        <title>A chromosome length genome reference of the Java medaka (oryzias javanicus).</title>
        <authorList>
            <person name="Herpin A."/>
            <person name="Takehana Y."/>
            <person name="Naruse K."/>
            <person name="Ansai S."/>
            <person name="Kawaguchi M."/>
        </authorList>
    </citation>
    <scope>NUCLEOTIDE SEQUENCE [LARGE SCALE GENOMIC DNA]</scope>
    <source>
        <strain evidence="1">RS831</strain>
        <tissue evidence="1">Whole body</tissue>
    </source>
</reference>